<dbReference type="SUPFAM" id="SSF52540">
    <property type="entry name" value="P-loop containing nucleoside triphosphate hydrolases"/>
    <property type="match status" value="1"/>
</dbReference>
<dbReference type="GO" id="GO:0005525">
    <property type="term" value="F:GTP binding"/>
    <property type="evidence" value="ECO:0007669"/>
    <property type="project" value="UniProtKB-KW"/>
</dbReference>
<evidence type="ECO:0000313" key="3">
    <source>
        <dbReference type="EMBL" id="KAL1132515.1"/>
    </source>
</evidence>
<keyword evidence="4" id="KW-1185">Reference proteome</keyword>
<dbReference type="AlphaFoldDB" id="A0ABD0YMM3"/>
<sequence length="186" mass="21147">MKLKIIMIGPCQAGKTTIANFLSEAVEYPNEDYHPTKGVRIIEFKVKNSFTEAEIELWDCSGNQKDENVWSVFLWKAHGILLVYNPEDADNLQELDVFYNQFISDCMILNNCLIVAHYKDLKANHTPPELGESLSNVPCITANVFENGEDLRTSFEQFISSIFVDVKDVEGKHLNVSEQVNEEESP</sequence>
<dbReference type="EMBL" id="JBFDAA010000005">
    <property type="protein sequence ID" value="KAL1132515.1"/>
    <property type="molecule type" value="Genomic_DNA"/>
</dbReference>
<dbReference type="Proteomes" id="UP001558652">
    <property type="component" value="Unassembled WGS sequence"/>
</dbReference>
<dbReference type="Gene3D" id="3.40.50.300">
    <property type="entry name" value="P-loop containing nucleotide triphosphate hydrolases"/>
    <property type="match status" value="1"/>
</dbReference>
<name>A0ABD0YMM3_9HEMI</name>
<dbReference type="InterPro" id="IPR027417">
    <property type="entry name" value="P-loop_NTPase"/>
</dbReference>
<accession>A0ABD0YMM3</accession>
<keyword evidence="1" id="KW-0547">Nucleotide-binding</keyword>
<keyword evidence="2" id="KW-0342">GTP-binding</keyword>
<evidence type="ECO:0000256" key="1">
    <source>
        <dbReference type="ARBA" id="ARBA00022741"/>
    </source>
</evidence>
<evidence type="ECO:0000256" key="2">
    <source>
        <dbReference type="ARBA" id="ARBA00023134"/>
    </source>
</evidence>
<organism evidence="3 4">
    <name type="scientific">Ranatra chinensis</name>
    <dbReference type="NCBI Taxonomy" id="642074"/>
    <lineage>
        <taxon>Eukaryota</taxon>
        <taxon>Metazoa</taxon>
        <taxon>Ecdysozoa</taxon>
        <taxon>Arthropoda</taxon>
        <taxon>Hexapoda</taxon>
        <taxon>Insecta</taxon>
        <taxon>Pterygota</taxon>
        <taxon>Neoptera</taxon>
        <taxon>Paraneoptera</taxon>
        <taxon>Hemiptera</taxon>
        <taxon>Heteroptera</taxon>
        <taxon>Panheteroptera</taxon>
        <taxon>Nepomorpha</taxon>
        <taxon>Nepidae</taxon>
        <taxon>Ranatrinae</taxon>
        <taxon>Ranatra</taxon>
    </lineage>
</organism>
<evidence type="ECO:0000313" key="4">
    <source>
        <dbReference type="Proteomes" id="UP001558652"/>
    </source>
</evidence>
<dbReference type="Pfam" id="PF08477">
    <property type="entry name" value="Roc"/>
    <property type="match status" value="1"/>
</dbReference>
<reference evidence="3 4" key="1">
    <citation type="submission" date="2024-07" db="EMBL/GenBank/DDBJ databases">
        <title>Chromosome-level genome assembly of the water stick insect Ranatra chinensis (Heteroptera: Nepidae).</title>
        <authorList>
            <person name="Liu X."/>
        </authorList>
    </citation>
    <scope>NUCLEOTIDE SEQUENCE [LARGE SCALE GENOMIC DNA]</scope>
    <source>
        <strain evidence="3">Cailab_2021Rc</strain>
        <tissue evidence="3">Muscle</tissue>
    </source>
</reference>
<protein>
    <submittedName>
        <fullName evidence="3">Uncharacterized protein</fullName>
    </submittedName>
</protein>
<dbReference type="PANTHER" id="PTHR24073">
    <property type="entry name" value="DRAB5-RELATED"/>
    <property type="match status" value="1"/>
</dbReference>
<proteinExistence type="predicted"/>
<comment type="caution">
    <text evidence="3">The sequence shown here is derived from an EMBL/GenBank/DDBJ whole genome shotgun (WGS) entry which is preliminary data.</text>
</comment>
<gene>
    <name evidence="3" type="ORF">AAG570_010470</name>
</gene>